<protein>
    <submittedName>
        <fullName evidence="2">Uncharacterized protein</fullName>
    </submittedName>
</protein>
<reference evidence="2 3" key="1">
    <citation type="journal article" date="2024" name="G3 (Bethesda)">
        <title>Genome assembly of Hibiscus sabdariffa L. provides insights into metabolisms of medicinal natural products.</title>
        <authorList>
            <person name="Kim T."/>
        </authorList>
    </citation>
    <scope>NUCLEOTIDE SEQUENCE [LARGE SCALE GENOMIC DNA]</scope>
    <source>
        <strain evidence="2">TK-2024</strain>
        <tissue evidence="2">Old leaves</tissue>
    </source>
</reference>
<proteinExistence type="predicted"/>
<evidence type="ECO:0000256" key="1">
    <source>
        <dbReference type="SAM" id="Coils"/>
    </source>
</evidence>
<gene>
    <name evidence="2" type="ORF">V6N12_015502</name>
</gene>
<sequence>MSMEAAVERRMKRQLRVRAALRQKVKELEMLKSKKQSMLAEQTAKEKMVADFMLFTEAIEKNEAQKFDEKAMKNTILSMLKDGEDHSGGKEA</sequence>
<feature type="coiled-coil region" evidence="1">
    <location>
        <begin position="11"/>
        <end position="41"/>
    </location>
</feature>
<dbReference type="EMBL" id="JBBPBM010000024">
    <property type="protein sequence ID" value="KAK8542926.1"/>
    <property type="molecule type" value="Genomic_DNA"/>
</dbReference>
<evidence type="ECO:0000313" key="3">
    <source>
        <dbReference type="Proteomes" id="UP001472677"/>
    </source>
</evidence>
<name>A0ABR2DNB3_9ROSI</name>
<evidence type="ECO:0000313" key="2">
    <source>
        <dbReference type="EMBL" id="KAK8542926.1"/>
    </source>
</evidence>
<organism evidence="2 3">
    <name type="scientific">Hibiscus sabdariffa</name>
    <name type="common">roselle</name>
    <dbReference type="NCBI Taxonomy" id="183260"/>
    <lineage>
        <taxon>Eukaryota</taxon>
        <taxon>Viridiplantae</taxon>
        <taxon>Streptophyta</taxon>
        <taxon>Embryophyta</taxon>
        <taxon>Tracheophyta</taxon>
        <taxon>Spermatophyta</taxon>
        <taxon>Magnoliopsida</taxon>
        <taxon>eudicotyledons</taxon>
        <taxon>Gunneridae</taxon>
        <taxon>Pentapetalae</taxon>
        <taxon>rosids</taxon>
        <taxon>malvids</taxon>
        <taxon>Malvales</taxon>
        <taxon>Malvaceae</taxon>
        <taxon>Malvoideae</taxon>
        <taxon>Hibiscus</taxon>
    </lineage>
</organism>
<keyword evidence="3" id="KW-1185">Reference proteome</keyword>
<keyword evidence="1" id="KW-0175">Coiled coil</keyword>
<dbReference type="Proteomes" id="UP001472677">
    <property type="component" value="Unassembled WGS sequence"/>
</dbReference>
<comment type="caution">
    <text evidence="2">The sequence shown here is derived from an EMBL/GenBank/DDBJ whole genome shotgun (WGS) entry which is preliminary data.</text>
</comment>
<accession>A0ABR2DNB3</accession>